<keyword evidence="7 10" id="KW-0067">ATP-binding</keyword>
<comment type="function">
    <text evidence="2 10 12">Catalyzes the transfer of a dimethylallyl group onto the adenine at position 37 in tRNAs that read codons beginning with uridine, leading to the formation of N6-(dimethylallyl)adenosine (i(6)A).</text>
</comment>
<dbReference type="HAMAP" id="MF_00185">
    <property type="entry name" value="IPP_trans"/>
    <property type="match status" value="1"/>
</dbReference>
<evidence type="ECO:0000256" key="8">
    <source>
        <dbReference type="ARBA" id="ARBA00022842"/>
    </source>
</evidence>
<comment type="subunit">
    <text evidence="10">Monomer.</text>
</comment>
<dbReference type="GO" id="GO:0052381">
    <property type="term" value="F:tRNA dimethylallyltransferase activity"/>
    <property type="evidence" value="ECO:0007669"/>
    <property type="project" value="UniProtKB-UniRule"/>
</dbReference>
<feature type="binding site" evidence="10">
    <location>
        <begin position="34"/>
        <end position="41"/>
    </location>
    <ligand>
        <name>ATP</name>
        <dbReference type="ChEBI" id="CHEBI:30616"/>
    </ligand>
</feature>
<evidence type="ECO:0000313" key="14">
    <source>
        <dbReference type="EMBL" id="QGA28058.1"/>
    </source>
</evidence>
<keyword evidence="15" id="KW-1185">Reference proteome</keyword>
<dbReference type="GO" id="GO:0006400">
    <property type="term" value="P:tRNA modification"/>
    <property type="evidence" value="ECO:0007669"/>
    <property type="project" value="TreeGrafter"/>
</dbReference>
<dbReference type="PANTHER" id="PTHR11088:SF60">
    <property type="entry name" value="TRNA DIMETHYLALLYLTRANSFERASE"/>
    <property type="match status" value="1"/>
</dbReference>
<dbReference type="InterPro" id="IPR027417">
    <property type="entry name" value="P-loop_NTPase"/>
</dbReference>
<dbReference type="InterPro" id="IPR039657">
    <property type="entry name" value="Dimethylallyltransferase"/>
</dbReference>
<evidence type="ECO:0000256" key="3">
    <source>
        <dbReference type="ARBA" id="ARBA00005842"/>
    </source>
</evidence>
<evidence type="ECO:0000256" key="10">
    <source>
        <dbReference type="HAMAP-Rule" id="MF_00185"/>
    </source>
</evidence>
<feature type="binding site" evidence="10">
    <location>
        <begin position="36"/>
        <end position="41"/>
    </location>
    <ligand>
        <name>substrate</name>
    </ligand>
</feature>
<dbReference type="Proteomes" id="UP000326921">
    <property type="component" value="Chromosome"/>
</dbReference>
<dbReference type="EC" id="2.5.1.75" evidence="10"/>
<sequence length="310" mass="36113">MDKICDLKTTQDVIKYVNRAKETLSPDLLLILIGPTASGKTRLAVEIAKELDGEIISADSRQVYRGLDIGTGKDLKEYREIPYHLIDIVPPTFQYTVKEFVKDFEEAYTDIINRGKFPILCGGTGSYIQTLLQPQPYSQIPKNETFHVEHARFTKEELIQLINAEEIPSDFHIDWHSHKRLIRALEILYYLRINEPPTVLKASYPSLILALSPSLDLRRARIDQRLKSRIDDGLIAEVERLLAEGISHDQLQWYGLEYKYASYYLIGQLSQTEFENKLRTEIHRFAKRQMTYFRKMEKEGLEIKWLENYG</sequence>
<dbReference type="SUPFAM" id="SSF52540">
    <property type="entry name" value="P-loop containing nucleoside triphosphate hydrolases"/>
    <property type="match status" value="2"/>
</dbReference>
<keyword evidence="6 10" id="KW-0547">Nucleotide-binding</keyword>
<dbReference type="KEGG" id="sphe:GFH32_17755"/>
<dbReference type="Pfam" id="PF01715">
    <property type="entry name" value="IPPT"/>
    <property type="match status" value="1"/>
</dbReference>
<dbReference type="RefSeq" id="WP_153512885.1">
    <property type="nucleotide sequence ID" value="NZ_CP045652.1"/>
</dbReference>
<dbReference type="Gene3D" id="3.40.50.300">
    <property type="entry name" value="P-loop containing nucleotide triphosphate hydrolases"/>
    <property type="match status" value="1"/>
</dbReference>
<dbReference type="GO" id="GO:0005524">
    <property type="term" value="F:ATP binding"/>
    <property type="evidence" value="ECO:0007669"/>
    <property type="project" value="UniProtKB-UniRule"/>
</dbReference>
<evidence type="ECO:0000256" key="5">
    <source>
        <dbReference type="ARBA" id="ARBA00022694"/>
    </source>
</evidence>
<reference evidence="14 15" key="1">
    <citation type="submission" date="2019-10" db="EMBL/GenBank/DDBJ databases">
        <authorList>
            <person name="Dong K."/>
        </authorList>
    </citation>
    <scope>NUCLEOTIDE SEQUENCE [LARGE SCALE GENOMIC DNA]</scope>
    <source>
        <strain evidence="15">dk4302</strain>
    </source>
</reference>
<evidence type="ECO:0000256" key="6">
    <source>
        <dbReference type="ARBA" id="ARBA00022741"/>
    </source>
</evidence>
<evidence type="ECO:0000256" key="11">
    <source>
        <dbReference type="RuleBase" id="RU003783"/>
    </source>
</evidence>
<evidence type="ECO:0000313" key="15">
    <source>
        <dbReference type="Proteomes" id="UP000326921"/>
    </source>
</evidence>
<dbReference type="NCBIfam" id="TIGR00174">
    <property type="entry name" value="miaA"/>
    <property type="match status" value="1"/>
</dbReference>
<keyword evidence="4 10" id="KW-0808">Transferase</keyword>
<comment type="similarity">
    <text evidence="3 10 13">Belongs to the IPP transferase family.</text>
</comment>
<accession>A0A5Q0QII2</accession>
<evidence type="ECO:0000256" key="4">
    <source>
        <dbReference type="ARBA" id="ARBA00022679"/>
    </source>
</evidence>
<feature type="site" description="Interaction with substrate tRNA" evidence="10">
    <location>
        <position position="152"/>
    </location>
</feature>
<proteinExistence type="inferred from homology"/>
<evidence type="ECO:0000256" key="1">
    <source>
        <dbReference type="ARBA" id="ARBA00001946"/>
    </source>
</evidence>
<comment type="cofactor">
    <cofactor evidence="1 10">
        <name>Mg(2+)</name>
        <dbReference type="ChEBI" id="CHEBI:18420"/>
    </cofactor>
</comment>
<feature type="region of interest" description="Interaction with substrate tRNA" evidence="10">
    <location>
        <begin position="59"/>
        <end position="62"/>
    </location>
</feature>
<protein>
    <recommendedName>
        <fullName evidence="10">tRNA dimethylallyltransferase</fullName>
        <ecNumber evidence="10">2.5.1.75</ecNumber>
    </recommendedName>
    <alternativeName>
        <fullName evidence="10">Dimethylallyl diphosphate:tRNA dimethylallyltransferase</fullName>
        <shortName evidence="10">DMAPP:tRNA dimethylallyltransferase</shortName>
        <shortName evidence="10">DMATase</shortName>
    </alternativeName>
    <alternativeName>
        <fullName evidence="10">Isopentenyl-diphosphate:tRNA isopentenyltransferase</fullName>
        <shortName evidence="10">IPP transferase</shortName>
        <shortName evidence="10">IPPT</shortName>
        <shortName evidence="10">IPTase</shortName>
    </alternativeName>
</protein>
<organism evidence="14 15">
    <name type="scientific">Sphingobacterium zhuxiongii</name>
    <dbReference type="NCBI Taxonomy" id="2662364"/>
    <lineage>
        <taxon>Bacteria</taxon>
        <taxon>Pseudomonadati</taxon>
        <taxon>Bacteroidota</taxon>
        <taxon>Sphingobacteriia</taxon>
        <taxon>Sphingobacteriales</taxon>
        <taxon>Sphingobacteriaceae</taxon>
        <taxon>Sphingobacterium</taxon>
    </lineage>
</organism>
<evidence type="ECO:0000256" key="7">
    <source>
        <dbReference type="ARBA" id="ARBA00022840"/>
    </source>
</evidence>
<feature type="site" description="Interaction with substrate tRNA" evidence="10">
    <location>
        <position position="124"/>
    </location>
</feature>
<gene>
    <name evidence="10 14" type="primary">miaA</name>
    <name evidence="14" type="ORF">GFH32_17755</name>
</gene>
<dbReference type="InterPro" id="IPR018022">
    <property type="entry name" value="IPT"/>
</dbReference>
<evidence type="ECO:0000256" key="9">
    <source>
        <dbReference type="ARBA" id="ARBA00049563"/>
    </source>
</evidence>
<name>A0A5Q0QII2_9SPHI</name>
<keyword evidence="5 10" id="KW-0819">tRNA processing</keyword>
<dbReference type="EMBL" id="CP045652">
    <property type="protein sequence ID" value="QGA28058.1"/>
    <property type="molecule type" value="Genomic_DNA"/>
</dbReference>
<evidence type="ECO:0000256" key="13">
    <source>
        <dbReference type="RuleBase" id="RU003785"/>
    </source>
</evidence>
<evidence type="ECO:0000256" key="12">
    <source>
        <dbReference type="RuleBase" id="RU003784"/>
    </source>
</evidence>
<comment type="caution">
    <text evidence="10">Lacks conserved residue(s) required for the propagation of feature annotation.</text>
</comment>
<keyword evidence="8 10" id="KW-0460">Magnesium</keyword>
<dbReference type="PANTHER" id="PTHR11088">
    <property type="entry name" value="TRNA DIMETHYLALLYLTRANSFERASE"/>
    <property type="match status" value="1"/>
</dbReference>
<comment type="catalytic activity">
    <reaction evidence="9 10 11">
        <text>adenosine(37) in tRNA + dimethylallyl diphosphate = N(6)-dimethylallyladenosine(37) in tRNA + diphosphate</text>
        <dbReference type="Rhea" id="RHEA:26482"/>
        <dbReference type="Rhea" id="RHEA-COMP:10162"/>
        <dbReference type="Rhea" id="RHEA-COMP:10375"/>
        <dbReference type="ChEBI" id="CHEBI:33019"/>
        <dbReference type="ChEBI" id="CHEBI:57623"/>
        <dbReference type="ChEBI" id="CHEBI:74411"/>
        <dbReference type="ChEBI" id="CHEBI:74415"/>
        <dbReference type="EC" id="2.5.1.75"/>
    </reaction>
</comment>
<dbReference type="AlphaFoldDB" id="A0A5Q0QII2"/>
<evidence type="ECO:0000256" key="2">
    <source>
        <dbReference type="ARBA" id="ARBA00003213"/>
    </source>
</evidence>